<dbReference type="FunFam" id="1.10.10.10:FF:000001">
    <property type="entry name" value="LysR family transcriptional regulator"/>
    <property type="match status" value="1"/>
</dbReference>
<reference evidence="6 9" key="3">
    <citation type="submission" date="2020-10" db="EMBL/GenBank/DDBJ databases">
        <title>Ca. Dormibacterota MAGs.</title>
        <authorList>
            <person name="Montgomery K."/>
        </authorList>
    </citation>
    <scope>NUCLEOTIDE SEQUENCE [LARGE SCALE GENOMIC DNA]</scope>
    <source>
        <strain evidence="6">SC8812_S17_18</strain>
    </source>
</reference>
<dbReference type="PANTHER" id="PTHR30419:SF28">
    <property type="entry name" value="HTH-TYPE TRANSCRIPTIONAL REGULATOR BSDA"/>
    <property type="match status" value="1"/>
</dbReference>
<evidence type="ECO:0000313" key="8">
    <source>
        <dbReference type="Proteomes" id="UP000248724"/>
    </source>
</evidence>
<protein>
    <submittedName>
        <fullName evidence="7">LysR family transcriptional regulator</fullName>
    </submittedName>
</protein>
<evidence type="ECO:0000313" key="7">
    <source>
        <dbReference type="EMBL" id="PZR78318.1"/>
    </source>
</evidence>
<dbReference type="InterPro" id="IPR005119">
    <property type="entry name" value="LysR_subst-bd"/>
</dbReference>
<dbReference type="SUPFAM" id="SSF53850">
    <property type="entry name" value="Periplasmic binding protein-like II"/>
    <property type="match status" value="1"/>
</dbReference>
<dbReference type="Pfam" id="PF03466">
    <property type="entry name" value="LysR_substrate"/>
    <property type="match status" value="1"/>
</dbReference>
<dbReference type="InterPro" id="IPR036388">
    <property type="entry name" value="WH-like_DNA-bd_sf"/>
</dbReference>
<dbReference type="GO" id="GO:0003677">
    <property type="term" value="F:DNA binding"/>
    <property type="evidence" value="ECO:0007669"/>
    <property type="project" value="UniProtKB-KW"/>
</dbReference>
<dbReference type="InterPro" id="IPR036390">
    <property type="entry name" value="WH_DNA-bd_sf"/>
</dbReference>
<evidence type="ECO:0000256" key="4">
    <source>
        <dbReference type="ARBA" id="ARBA00023163"/>
    </source>
</evidence>
<dbReference type="PANTHER" id="PTHR30419">
    <property type="entry name" value="HTH-TYPE TRANSCRIPTIONAL REGULATOR YBHD"/>
    <property type="match status" value="1"/>
</dbReference>
<dbReference type="Proteomes" id="UP000606991">
    <property type="component" value="Unassembled WGS sequence"/>
</dbReference>
<dbReference type="InterPro" id="IPR000847">
    <property type="entry name" value="LysR_HTH_N"/>
</dbReference>
<comment type="similarity">
    <text evidence="1">Belongs to the LysR transcriptional regulatory family.</text>
</comment>
<evidence type="ECO:0000313" key="9">
    <source>
        <dbReference type="Proteomes" id="UP000606991"/>
    </source>
</evidence>
<evidence type="ECO:0000256" key="3">
    <source>
        <dbReference type="ARBA" id="ARBA00023125"/>
    </source>
</evidence>
<dbReference type="InterPro" id="IPR050950">
    <property type="entry name" value="HTH-type_LysR_regulators"/>
</dbReference>
<dbReference type="SUPFAM" id="SSF46785">
    <property type="entry name" value="Winged helix' DNA-binding domain"/>
    <property type="match status" value="1"/>
</dbReference>
<accession>A0A934K1C2</accession>
<evidence type="ECO:0000256" key="1">
    <source>
        <dbReference type="ARBA" id="ARBA00009437"/>
    </source>
</evidence>
<dbReference type="Proteomes" id="UP000248724">
    <property type="component" value="Unassembled WGS sequence"/>
</dbReference>
<comment type="caution">
    <text evidence="7">The sequence shown here is derived from an EMBL/GenBank/DDBJ whole genome shotgun (WGS) entry which is preliminary data.</text>
</comment>
<evidence type="ECO:0000256" key="2">
    <source>
        <dbReference type="ARBA" id="ARBA00023015"/>
    </source>
</evidence>
<proteinExistence type="inferred from homology"/>
<reference evidence="7 8" key="1">
    <citation type="journal article" date="2017" name="Nature">
        <title>Atmospheric trace gases support primary production in Antarctic desert surface soil.</title>
        <authorList>
            <person name="Ji M."/>
            <person name="Greening C."/>
            <person name="Vanwonterghem I."/>
            <person name="Carere C.R."/>
            <person name="Bay S.K."/>
            <person name="Steen J.A."/>
            <person name="Montgomery K."/>
            <person name="Lines T."/>
            <person name="Beardall J."/>
            <person name="van Dorst J."/>
            <person name="Snape I."/>
            <person name="Stott M.B."/>
            <person name="Hugenholtz P."/>
            <person name="Ferrari B.C."/>
        </authorList>
    </citation>
    <scope>NUCLEOTIDE SEQUENCE [LARGE SCALE GENOMIC DNA]</scope>
    <source>
        <strain evidence="7">RRmetagenome_bin12</strain>
    </source>
</reference>
<dbReference type="EMBL" id="JAEKNS010000063">
    <property type="protein sequence ID" value="MBJ7594346.1"/>
    <property type="molecule type" value="Genomic_DNA"/>
</dbReference>
<dbReference type="RefSeq" id="WP_337310459.1">
    <property type="nucleotide sequence ID" value="NZ_JAEKNS010000063.1"/>
</dbReference>
<keyword evidence="3" id="KW-0238">DNA-binding</keyword>
<sequence>MDRINADSLRTFLEVARVEHLGRASEALQADPSTVSRKIARLEQEIGVPLFERIGRSIRLTQAGKRFVGRAERLLSDLREAVADAEGAVSAESGEVRVGFLHTVGARWLPQKLARFLQAHPGVRFILEEGTTAEVASGVLAGDFDLGILGPPPVNTPDLETVPLFRERVAVVVPLGHRLSGRTSAALSDLGDEPLILPRSRSGLRKIIDDAFAAQGLTTKVAYEGDDFSIVQGLVEAGLGITLMPMPLPSASGRVNVIPLRDPPIARTMALVWDRRRTLPPAALLFSRELVGEVADPYEPPPGG</sequence>
<feature type="domain" description="HTH lysR-type" evidence="5">
    <location>
        <begin position="4"/>
        <end position="61"/>
    </location>
</feature>
<evidence type="ECO:0000313" key="6">
    <source>
        <dbReference type="EMBL" id="MBJ7594346.1"/>
    </source>
</evidence>
<dbReference type="EMBL" id="QHBU01000263">
    <property type="protein sequence ID" value="PZR78318.1"/>
    <property type="molecule type" value="Genomic_DNA"/>
</dbReference>
<reference evidence="7" key="2">
    <citation type="submission" date="2018-05" db="EMBL/GenBank/DDBJ databases">
        <authorList>
            <person name="Ferrari B."/>
        </authorList>
    </citation>
    <scope>NUCLEOTIDE SEQUENCE</scope>
    <source>
        <strain evidence="7">RRmetagenome_bin12</strain>
    </source>
</reference>
<dbReference type="PROSITE" id="PS50931">
    <property type="entry name" value="HTH_LYSR"/>
    <property type="match status" value="1"/>
</dbReference>
<name>A0A2W5ZYD1_9BACT</name>
<gene>
    <name evidence="7" type="ORF">DLM65_13365</name>
    <name evidence="6" type="ORF">JF886_05680</name>
</gene>
<keyword evidence="2" id="KW-0805">Transcription regulation</keyword>
<evidence type="ECO:0000259" key="5">
    <source>
        <dbReference type="PROSITE" id="PS50931"/>
    </source>
</evidence>
<keyword evidence="4" id="KW-0804">Transcription</keyword>
<dbReference type="AlphaFoldDB" id="A0A2W5ZYD1"/>
<organism evidence="7 8">
    <name type="scientific">Candidatus Aeolococcus gillhamiae</name>
    <dbReference type="NCBI Taxonomy" id="3127015"/>
    <lineage>
        <taxon>Bacteria</taxon>
        <taxon>Bacillati</taxon>
        <taxon>Candidatus Dormiibacterota</taxon>
        <taxon>Candidatus Dormibacteria</taxon>
        <taxon>Candidatus Aeolococcales</taxon>
        <taxon>Candidatus Aeolococcaceae</taxon>
        <taxon>Candidatus Aeolococcus</taxon>
    </lineage>
</organism>
<dbReference type="Gene3D" id="1.10.10.10">
    <property type="entry name" value="Winged helix-like DNA-binding domain superfamily/Winged helix DNA-binding domain"/>
    <property type="match status" value="1"/>
</dbReference>
<accession>A0A2W5ZYD1</accession>
<dbReference type="Gene3D" id="3.40.190.290">
    <property type="match status" value="1"/>
</dbReference>
<dbReference type="Pfam" id="PF00126">
    <property type="entry name" value="HTH_1"/>
    <property type="match status" value="1"/>
</dbReference>
<dbReference type="GO" id="GO:0003700">
    <property type="term" value="F:DNA-binding transcription factor activity"/>
    <property type="evidence" value="ECO:0007669"/>
    <property type="project" value="InterPro"/>
</dbReference>
<dbReference type="GO" id="GO:0005829">
    <property type="term" value="C:cytosol"/>
    <property type="evidence" value="ECO:0007669"/>
    <property type="project" value="TreeGrafter"/>
</dbReference>